<dbReference type="GO" id="GO:0008320">
    <property type="term" value="F:protein transmembrane transporter activity"/>
    <property type="evidence" value="ECO:0007669"/>
    <property type="project" value="TreeGrafter"/>
</dbReference>
<dbReference type="RefSeq" id="WP_015229859.1">
    <property type="nucleotide sequence ID" value="NC_019780.1"/>
</dbReference>
<keyword evidence="1" id="KW-1134">Transmembrane beta strand</keyword>
<accession>K9YVB7</accession>
<dbReference type="PANTHER" id="PTHR34597">
    <property type="entry name" value="SLR1661 PROTEIN"/>
    <property type="match status" value="1"/>
</dbReference>
<organism evidence="8 9">
    <name type="scientific">Dactylococcopsis salina (strain PCC 8305)</name>
    <name type="common">Myxobactron salinum</name>
    <dbReference type="NCBI Taxonomy" id="13035"/>
    <lineage>
        <taxon>Bacteria</taxon>
        <taxon>Bacillati</taxon>
        <taxon>Cyanobacteriota</taxon>
        <taxon>Cyanophyceae</taxon>
        <taxon>Nodosilineales</taxon>
        <taxon>Cymatolegaceae</taxon>
        <taxon>Dactylococcopsis</taxon>
    </lineage>
</organism>
<dbReference type="GO" id="GO:0098046">
    <property type="term" value="C:type V protein secretion system complex"/>
    <property type="evidence" value="ECO:0007669"/>
    <property type="project" value="TreeGrafter"/>
</dbReference>
<feature type="transmembrane region" description="Helical" evidence="5">
    <location>
        <begin position="35"/>
        <end position="54"/>
    </location>
</feature>
<dbReference type="AlphaFoldDB" id="K9YVB7"/>
<name>K9YVB7_DACS8</name>
<proteinExistence type="predicted"/>
<dbReference type="HOGENOM" id="CLU_021521_0_0_3"/>
<feature type="domain" description="Haemolysin activator HlyB C-terminal" evidence="6">
    <location>
        <begin position="247"/>
        <end position="551"/>
    </location>
</feature>
<keyword evidence="2 5" id="KW-0812">Transmembrane</keyword>
<evidence type="ECO:0000256" key="5">
    <source>
        <dbReference type="SAM" id="Phobius"/>
    </source>
</evidence>
<gene>
    <name evidence="8" type="ORF">Dacsa_2249</name>
</gene>
<dbReference type="Proteomes" id="UP000010482">
    <property type="component" value="Chromosome"/>
</dbReference>
<dbReference type="Gene3D" id="2.40.160.50">
    <property type="entry name" value="membrane protein fhac: a member of the omp85/tpsb transporter family"/>
    <property type="match status" value="1"/>
</dbReference>
<dbReference type="KEGG" id="dsl:Dacsa_2249"/>
<keyword evidence="9" id="KW-1185">Reference proteome</keyword>
<dbReference type="InterPro" id="IPR051544">
    <property type="entry name" value="TPS_OM_transporter"/>
</dbReference>
<dbReference type="OrthoDB" id="596066at2"/>
<feature type="domain" description="Polypeptide-transport-associated ShlB-type" evidence="7">
    <location>
        <begin position="111"/>
        <end position="185"/>
    </location>
</feature>
<evidence type="ECO:0000259" key="6">
    <source>
        <dbReference type="Pfam" id="PF03865"/>
    </source>
</evidence>
<dbReference type="Gene3D" id="3.10.20.310">
    <property type="entry name" value="membrane protein fhac"/>
    <property type="match status" value="1"/>
</dbReference>
<feature type="compositionally biased region" description="Polar residues" evidence="4">
    <location>
        <begin position="1"/>
        <end position="14"/>
    </location>
</feature>
<dbReference type="Pfam" id="PF03865">
    <property type="entry name" value="ShlB"/>
    <property type="match status" value="1"/>
</dbReference>
<dbReference type="InterPro" id="IPR005565">
    <property type="entry name" value="Hemolysn_activator_HlyB_C"/>
</dbReference>
<feature type="region of interest" description="Disordered" evidence="4">
    <location>
        <begin position="1"/>
        <end position="28"/>
    </location>
</feature>
<evidence type="ECO:0000256" key="1">
    <source>
        <dbReference type="ARBA" id="ARBA00022452"/>
    </source>
</evidence>
<keyword evidence="5" id="KW-0472">Membrane</keyword>
<reference evidence="8" key="1">
    <citation type="submission" date="2012-04" db="EMBL/GenBank/DDBJ databases">
        <title>Finished genome of Dactylococcopsis salina PCC 8305.</title>
        <authorList>
            <consortium name="US DOE Joint Genome Institute"/>
            <person name="Gugger M."/>
            <person name="Coursin T."/>
            <person name="Rippka R."/>
            <person name="Tandeau De Marsac N."/>
            <person name="Huntemann M."/>
            <person name="Wei C.-L."/>
            <person name="Han J."/>
            <person name="Detter J.C."/>
            <person name="Han C."/>
            <person name="Tapia R."/>
            <person name="Daligault H."/>
            <person name="Chen A."/>
            <person name="Krypides N."/>
            <person name="Mavromatis K."/>
            <person name="Markowitz V."/>
            <person name="Szeto E."/>
            <person name="Ivanova N."/>
            <person name="Ovchinnikova G."/>
            <person name="Pagani I."/>
            <person name="Pati A."/>
            <person name="Goodwin L."/>
            <person name="Peters L."/>
            <person name="Pitluck S."/>
            <person name="Woyke T."/>
            <person name="Kerfeld C."/>
        </authorList>
    </citation>
    <scope>NUCLEOTIDE SEQUENCE [LARGE SCALE GENOMIC DNA]</scope>
    <source>
        <strain evidence="8">PCC 8305</strain>
    </source>
</reference>
<dbReference type="STRING" id="13035.Dacsa_2249"/>
<dbReference type="Pfam" id="PF08479">
    <property type="entry name" value="POTRA_2"/>
    <property type="match status" value="1"/>
</dbReference>
<keyword evidence="3" id="KW-0998">Cell outer membrane</keyword>
<keyword evidence="5" id="KW-1133">Transmembrane helix</keyword>
<evidence type="ECO:0000313" key="8">
    <source>
        <dbReference type="EMBL" id="AFZ50866.1"/>
    </source>
</evidence>
<evidence type="ECO:0000256" key="3">
    <source>
        <dbReference type="ARBA" id="ARBA00023237"/>
    </source>
</evidence>
<evidence type="ECO:0000313" key="9">
    <source>
        <dbReference type="Proteomes" id="UP000010482"/>
    </source>
</evidence>
<dbReference type="GO" id="GO:0046819">
    <property type="term" value="P:protein secretion by the type V secretion system"/>
    <property type="evidence" value="ECO:0007669"/>
    <property type="project" value="TreeGrafter"/>
</dbReference>
<feature type="region of interest" description="Disordered" evidence="4">
    <location>
        <begin position="63"/>
        <end position="105"/>
    </location>
</feature>
<sequence>MNQHHSNPNDLTTNAERDIVEPLTRQGKNKRQDNLQFFSIHLPIVLYVLSHLFVTTPVFAQTRPQPVLPPREREPPPESTPLPPTDDLLPEQEAPSEEPQPPNLDIPETITVEAFEVVGNTVFTSTELTKVLAPFTNRPLSFTELLEAQRTLTNLYIQEGYITSGAYIPSQTFRDGVVRIQVVEGAIETIVIEGLNRLNESYIRSRIQRGTDTPLNQQALLEALQLLQLNPLIANLTAQLSAGSRPGFSRLVVNATEAPAFSTELTLDNQRSPVVGTDRRLIEVTHNNLLGFGDRANIRYFNTDGSNSLDDLSYTVPINAKNGTLNFRYRRTENDIIEDPFDTLDIESDYRQYVLTYRQPVIRTPREELSFGLTIDRQESDSSLLDELEGETRLFALRFFQEYTNRNAQEVLAARSQFSFGLEGSQVNLNGEALESEFFAWRGQAQYVRRLTPDTTFLLRSELQLADRTLLSLEEFSLGGALTVRGYRQDLLLGDNGFLASAEIRTPILRIPEWDATVRLTPFFDFGTVWNRGEEEVTPRDSLSSLGLGLELLIGENFIAELDWGIPLNDVDIEEDSLQENGLHFSINYQLF</sequence>
<dbReference type="eggNOG" id="COG2831">
    <property type="taxonomic scope" value="Bacteria"/>
</dbReference>
<dbReference type="PATRIC" id="fig|13035.3.peg.2548"/>
<dbReference type="EMBL" id="CP003944">
    <property type="protein sequence ID" value="AFZ50866.1"/>
    <property type="molecule type" value="Genomic_DNA"/>
</dbReference>
<protein>
    <submittedName>
        <fullName evidence="8">Hemolysin activation/secretion protein</fullName>
    </submittedName>
</protein>
<evidence type="ECO:0000256" key="2">
    <source>
        <dbReference type="ARBA" id="ARBA00022692"/>
    </source>
</evidence>
<dbReference type="PANTHER" id="PTHR34597:SF3">
    <property type="entry name" value="OUTER MEMBRANE TRANSPORTER CDIB"/>
    <property type="match status" value="1"/>
</dbReference>
<evidence type="ECO:0000259" key="7">
    <source>
        <dbReference type="Pfam" id="PF08479"/>
    </source>
</evidence>
<dbReference type="InterPro" id="IPR013686">
    <property type="entry name" value="Polypept-transport_assoc_ShlB"/>
</dbReference>
<evidence type="ECO:0000256" key="4">
    <source>
        <dbReference type="SAM" id="MobiDB-lite"/>
    </source>
</evidence>